<gene>
    <name evidence="1" type="ORF">EVAR_15668_1</name>
</gene>
<keyword evidence="2" id="KW-1185">Reference proteome</keyword>
<organism evidence="1 2">
    <name type="scientific">Eumeta variegata</name>
    <name type="common">Bagworm moth</name>
    <name type="synonym">Eumeta japonica</name>
    <dbReference type="NCBI Taxonomy" id="151549"/>
    <lineage>
        <taxon>Eukaryota</taxon>
        <taxon>Metazoa</taxon>
        <taxon>Ecdysozoa</taxon>
        <taxon>Arthropoda</taxon>
        <taxon>Hexapoda</taxon>
        <taxon>Insecta</taxon>
        <taxon>Pterygota</taxon>
        <taxon>Neoptera</taxon>
        <taxon>Endopterygota</taxon>
        <taxon>Lepidoptera</taxon>
        <taxon>Glossata</taxon>
        <taxon>Ditrysia</taxon>
        <taxon>Tineoidea</taxon>
        <taxon>Psychidae</taxon>
        <taxon>Oiketicinae</taxon>
        <taxon>Eumeta</taxon>
    </lineage>
</organism>
<comment type="caution">
    <text evidence="1">The sequence shown here is derived from an EMBL/GenBank/DDBJ whole genome shotgun (WGS) entry which is preliminary data.</text>
</comment>
<protein>
    <submittedName>
        <fullName evidence="1">Uncharacterized protein</fullName>
    </submittedName>
</protein>
<proteinExistence type="predicted"/>
<sequence>MLKARSVTLNLLKRGERGLAKRGGWSRASMDTLDPRGVTRASPPSWVGLGYLMEERVCGWREKQSNEIGAGFNPRSLFAESTTRIRKCHKFRVRGRTYFSSRVISVDLLPPRQTVVLFVWEVCEHQTSDHGSSHRRSAFAAAVVGFEEVCRAIAATQRRRNAYVRPWLCVQCLWS</sequence>
<reference evidence="1 2" key="1">
    <citation type="journal article" date="2019" name="Commun. Biol.">
        <title>The bagworm genome reveals a unique fibroin gene that provides high tensile strength.</title>
        <authorList>
            <person name="Kono N."/>
            <person name="Nakamura H."/>
            <person name="Ohtoshi R."/>
            <person name="Tomita M."/>
            <person name="Numata K."/>
            <person name="Arakawa K."/>
        </authorList>
    </citation>
    <scope>NUCLEOTIDE SEQUENCE [LARGE SCALE GENOMIC DNA]</scope>
</reference>
<evidence type="ECO:0000313" key="2">
    <source>
        <dbReference type="Proteomes" id="UP000299102"/>
    </source>
</evidence>
<accession>A0A4C1UAR3</accession>
<evidence type="ECO:0000313" key="1">
    <source>
        <dbReference type="EMBL" id="GBP22994.1"/>
    </source>
</evidence>
<dbReference type="EMBL" id="BGZK01000146">
    <property type="protein sequence ID" value="GBP22994.1"/>
    <property type="molecule type" value="Genomic_DNA"/>
</dbReference>
<dbReference type="AlphaFoldDB" id="A0A4C1UAR3"/>
<dbReference type="Proteomes" id="UP000299102">
    <property type="component" value="Unassembled WGS sequence"/>
</dbReference>
<name>A0A4C1UAR3_EUMVA</name>